<keyword evidence="3" id="KW-1185">Reference proteome</keyword>
<sequence length="255" mass="25854" precursor="true">MRTLLAAVAMLGLSAAPSLALPSINLVDTGANTGRLDITVTGSGSIAAEIALTDAGAYSLTNVAINSAIFDTANPGDSPFIEGSTEGGDSLGLTFEPELGRAFAALGSGIVDGPGTYTLLTFEYSVTQPWPLGFSGVSASGLVAQAGVMTRGLFDQSGVVVEFTPGDFDGSGAIGDGDLTLLLSNWGLPVPPVPAGWTGIQPTAPGVGDDELTWLLSVWGQSPAATTAAPEPSAAFLVVACWVASLLRTERRRLN</sequence>
<dbReference type="EMBL" id="CP036349">
    <property type="protein sequence ID" value="QDV74584.1"/>
    <property type="molecule type" value="Genomic_DNA"/>
</dbReference>
<dbReference type="RefSeq" id="WP_145113117.1">
    <property type="nucleotide sequence ID" value="NZ_CP036349.1"/>
</dbReference>
<protein>
    <recommendedName>
        <fullName evidence="4">PEP-CTERM protein-sorting domain-containing protein</fullName>
    </recommendedName>
</protein>
<gene>
    <name evidence="2" type="ORF">Spa11_27900</name>
</gene>
<dbReference type="KEGG" id="bmei:Spa11_27900"/>
<accession>A0A518K9W4</accession>
<dbReference type="AlphaFoldDB" id="A0A518K9W4"/>
<evidence type="ECO:0008006" key="4">
    <source>
        <dbReference type="Google" id="ProtNLM"/>
    </source>
</evidence>
<evidence type="ECO:0000256" key="1">
    <source>
        <dbReference type="SAM" id="SignalP"/>
    </source>
</evidence>
<feature type="chain" id="PRO_5022157742" description="PEP-CTERM protein-sorting domain-containing protein" evidence="1">
    <location>
        <begin position="21"/>
        <end position="255"/>
    </location>
</feature>
<name>A0A518K9W4_9BACT</name>
<reference evidence="2 3" key="1">
    <citation type="submission" date="2019-02" db="EMBL/GenBank/DDBJ databases">
        <title>Deep-cultivation of Planctomycetes and their phenomic and genomic characterization uncovers novel biology.</title>
        <authorList>
            <person name="Wiegand S."/>
            <person name="Jogler M."/>
            <person name="Boedeker C."/>
            <person name="Pinto D."/>
            <person name="Vollmers J."/>
            <person name="Rivas-Marin E."/>
            <person name="Kohn T."/>
            <person name="Peeters S.H."/>
            <person name="Heuer A."/>
            <person name="Rast P."/>
            <person name="Oberbeckmann S."/>
            <person name="Bunk B."/>
            <person name="Jeske O."/>
            <person name="Meyerdierks A."/>
            <person name="Storesund J.E."/>
            <person name="Kallscheuer N."/>
            <person name="Luecker S."/>
            <person name="Lage O.M."/>
            <person name="Pohl T."/>
            <person name="Merkel B.J."/>
            <person name="Hornburger P."/>
            <person name="Mueller R.-W."/>
            <person name="Bruemmer F."/>
            <person name="Labrenz M."/>
            <person name="Spormann A.M."/>
            <person name="Op den Camp H."/>
            <person name="Overmann J."/>
            <person name="Amann R."/>
            <person name="Jetten M.S.M."/>
            <person name="Mascher T."/>
            <person name="Medema M.H."/>
            <person name="Devos D.P."/>
            <person name="Kaster A.-K."/>
            <person name="Ovreas L."/>
            <person name="Rohde M."/>
            <person name="Galperin M.Y."/>
            <person name="Jogler C."/>
        </authorList>
    </citation>
    <scope>NUCLEOTIDE SEQUENCE [LARGE SCALE GENOMIC DNA]</scope>
    <source>
        <strain evidence="2 3">Spa11</strain>
    </source>
</reference>
<proteinExistence type="predicted"/>
<dbReference type="Proteomes" id="UP000316426">
    <property type="component" value="Chromosome"/>
</dbReference>
<evidence type="ECO:0000313" key="3">
    <source>
        <dbReference type="Proteomes" id="UP000316426"/>
    </source>
</evidence>
<feature type="signal peptide" evidence="1">
    <location>
        <begin position="1"/>
        <end position="20"/>
    </location>
</feature>
<keyword evidence="1" id="KW-0732">Signal</keyword>
<dbReference type="InterPro" id="IPR018247">
    <property type="entry name" value="EF_Hand_1_Ca_BS"/>
</dbReference>
<dbReference type="PROSITE" id="PS00018">
    <property type="entry name" value="EF_HAND_1"/>
    <property type="match status" value="1"/>
</dbReference>
<organism evidence="2 3">
    <name type="scientific">Botrimarina mediterranea</name>
    <dbReference type="NCBI Taxonomy" id="2528022"/>
    <lineage>
        <taxon>Bacteria</taxon>
        <taxon>Pseudomonadati</taxon>
        <taxon>Planctomycetota</taxon>
        <taxon>Planctomycetia</taxon>
        <taxon>Pirellulales</taxon>
        <taxon>Lacipirellulaceae</taxon>
        <taxon>Botrimarina</taxon>
    </lineage>
</organism>
<evidence type="ECO:0000313" key="2">
    <source>
        <dbReference type="EMBL" id="QDV74584.1"/>
    </source>
</evidence>